<reference evidence="1 2" key="1">
    <citation type="submission" date="2015-01" db="EMBL/GenBank/DDBJ databases">
        <title>Jeotgalibacillus campisalis genome sequencing.</title>
        <authorList>
            <person name="Goh K.M."/>
            <person name="Chan K.-G."/>
            <person name="Yaakop A.S."/>
            <person name="Ee R."/>
            <person name="Gan H.M."/>
            <person name="Chan C.S."/>
        </authorList>
    </citation>
    <scope>NUCLEOTIDE SEQUENCE [LARGE SCALE GENOMIC DNA]</scope>
    <source>
        <strain evidence="1 2">SF-57</strain>
    </source>
</reference>
<organism evidence="1 2">
    <name type="scientific">Jeotgalibacillus campisalis</name>
    <dbReference type="NCBI Taxonomy" id="220754"/>
    <lineage>
        <taxon>Bacteria</taxon>
        <taxon>Bacillati</taxon>
        <taxon>Bacillota</taxon>
        <taxon>Bacilli</taxon>
        <taxon>Bacillales</taxon>
        <taxon>Caryophanaceae</taxon>
        <taxon>Jeotgalibacillus</taxon>
    </lineage>
</organism>
<comment type="caution">
    <text evidence="1">The sequence shown here is derived from an EMBL/GenBank/DDBJ whole genome shotgun (WGS) entry which is preliminary data.</text>
</comment>
<keyword evidence="2" id="KW-1185">Reference proteome</keyword>
<evidence type="ECO:0000313" key="2">
    <source>
        <dbReference type="Proteomes" id="UP000031972"/>
    </source>
</evidence>
<dbReference type="AlphaFoldDB" id="A0A0C2VE17"/>
<dbReference type="EMBL" id="JXRR01000015">
    <property type="protein sequence ID" value="KIL47172.1"/>
    <property type="molecule type" value="Genomic_DNA"/>
</dbReference>
<evidence type="ECO:0000313" key="1">
    <source>
        <dbReference type="EMBL" id="KIL47172.1"/>
    </source>
</evidence>
<sequence>MLVAPKRPLQHLGYIELQRAAPRIVSHSASQAQSACLADRLTSVGARRPLQLLI</sequence>
<proteinExistence type="predicted"/>
<dbReference type="Proteomes" id="UP000031972">
    <property type="component" value="Unassembled WGS sequence"/>
</dbReference>
<protein>
    <submittedName>
        <fullName evidence="1">Uncharacterized protein</fullName>
    </submittedName>
</protein>
<name>A0A0C2VE17_9BACL</name>
<gene>
    <name evidence="1" type="ORF">KR50_24940</name>
</gene>
<dbReference type="PATRIC" id="fig|220754.4.peg.2511"/>
<accession>A0A0C2VE17</accession>